<evidence type="ECO:0000259" key="7">
    <source>
        <dbReference type="PROSITE" id="PS51293"/>
    </source>
</evidence>
<dbReference type="Pfam" id="PF00249">
    <property type="entry name" value="Myb_DNA-binding"/>
    <property type="match status" value="1"/>
</dbReference>
<dbReference type="InterPro" id="IPR017884">
    <property type="entry name" value="SANT_dom"/>
</dbReference>
<protein>
    <recommendedName>
        <fullName evidence="7">SANT domain-containing protein</fullName>
    </recommendedName>
</protein>
<comment type="subcellular location">
    <subcellularLocation>
        <location evidence="1">Nucleus</location>
    </subcellularLocation>
</comment>
<dbReference type="InterPro" id="IPR001005">
    <property type="entry name" value="SANT/Myb"/>
</dbReference>
<feature type="region of interest" description="Disordered" evidence="6">
    <location>
        <begin position="95"/>
        <end position="122"/>
    </location>
</feature>
<dbReference type="InterPro" id="IPR009057">
    <property type="entry name" value="Homeodomain-like_sf"/>
</dbReference>
<proteinExistence type="predicted"/>
<evidence type="ECO:0000256" key="2">
    <source>
        <dbReference type="ARBA" id="ARBA00022491"/>
    </source>
</evidence>
<dbReference type="PANTHER" id="PTHR10865:SF27">
    <property type="entry name" value="MESODERM INDUCTION EARLY RESPONSE PROTEIN 2"/>
    <property type="match status" value="1"/>
</dbReference>
<name>A0AAW0N252_9GOBI</name>
<dbReference type="EMBL" id="JBBPFD010000018">
    <property type="protein sequence ID" value="KAK7889736.1"/>
    <property type="molecule type" value="Genomic_DNA"/>
</dbReference>
<keyword evidence="4" id="KW-0804">Transcription</keyword>
<gene>
    <name evidence="8" type="ORF">WMY93_025296</name>
</gene>
<evidence type="ECO:0000256" key="3">
    <source>
        <dbReference type="ARBA" id="ARBA00023015"/>
    </source>
</evidence>
<dbReference type="AlphaFoldDB" id="A0AAW0N252"/>
<dbReference type="Proteomes" id="UP001460270">
    <property type="component" value="Unassembled WGS sequence"/>
</dbReference>
<dbReference type="GO" id="GO:0005654">
    <property type="term" value="C:nucleoplasm"/>
    <property type="evidence" value="ECO:0007669"/>
    <property type="project" value="TreeGrafter"/>
</dbReference>
<evidence type="ECO:0000313" key="9">
    <source>
        <dbReference type="Proteomes" id="UP001460270"/>
    </source>
</evidence>
<keyword evidence="5" id="KW-0539">Nucleus</keyword>
<dbReference type="FunFam" id="1.10.10.60:FF:000025">
    <property type="entry name" value="Mesoderm induction early response 1, transcriptional regulator"/>
    <property type="match status" value="1"/>
</dbReference>
<evidence type="ECO:0000256" key="5">
    <source>
        <dbReference type="ARBA" id="ARBA00023242"/>
    </source>
</evidence>
<keyword evidence="3" id="KW-0805">Transcription regulation</keyword>
<dbReference type="Gene3D" id="1.10.10.60">
    <property type="entry name" value="Homeodomain-like"/>
    <property type="match status" value="1"/>
</dbReference>
<dbReference type="InterPro" id="IPR040138">
    <property type="entry name" value="MIER/MTA"/>
</dbReference>
<dbReference type="PROSITE" id="PS51293">
    <property type="entry name" value="SANT"/>
    <property type="match status" value="1"/>
</dbReference>
<organism evidence="8 9">
    <name type="scientific">Mugilogobius chulae</name>
    <name type="common">yellowstripe goby</name>
    <dbReference type="NCBI Taxonomy" id="88201"/>
    <lineage>
        <taxon>Eukaryota</taxon>
        <taxon>Metazoa</taxon>
        <taxon>Chordata</taxon>
        <taxon>Craniata</taxon>
        <taxon>Vertebrata</taxon>
        <taxon>Euteleostomi</taxon>
        <taxon>Actinopterygii</taxon>
        <taxon>Neopterygii</taxon>
        <taxon>Teleostei</taxon>
        <taxon>Neoteleostei</taxon>
        <taxon>Acanthomorphata</taxon>
        <taxon>Gobiaria</taxon>
        <taxon>Gobiiformes</taxon>
        <taxon>Gobioidei</taxon>
        <taxon>Gobiidae</taxon>
        <taxon>Gobionellinae</taxon>
        <taxon>Mugilogobius</taxon>
    </lineage>
</organism>
<dbReference type="PANTHER" id="PTHR10865">
    <property type="entry name" value="METASTASIS-ASSOCIATED PROTEIN AND MESODERM INDUCTION EARLY RESPONSE PROTEIN"/>
    <property type="match status" value="1"/>
</dbReference>
<dbReference type="GO" id="GO:0003714">
    <property type="term" value="F:transcription corepressor activity"/>
    <property type="evidence" value="ECO:0007669"/>
    <property type="project" value="TreeGrafter"/>
</dbReference>
<keyword evidence="9" id="KW-1185">Reference proteome</keyword>
<dbReference type="GO" id="GO:0000122">
    <property type="term" value="P:negative regulation of transcription by RNA polymerase II"/>
    <property type="evidence" value="ECO:0007669"/>
    <property type="project" value="TreeGrafter"/>
</dbReference>
<evidence type="ECO:0000256" key="6">
    <source>
        <dbReference type="SAM" id="MobiDB-lite"/>
    </source>
</evidence>
<dbReference type="SUPFAM" id="SSF46689">
    <property type="entry name" value="Homeodomain-like"/>
    <property type="match status" value="1"/>
</dbReference>
<dbReference type="GO" id="GO:0042826">
    <property type="term" value="F:histone deacetylase binding"/>
    <property type="evidence" value="ECO:0007669"/>
    <property type="project" value="TreeGrafter"/>
</dbReference>
<dbReference type="GO" id="GO:0032991">
    <property type="term" value="C:protein-containing complex"/>
    <property type="evidence" value="ECO:0007669"/>
    <property type="project" value="UniProtKB-ARBA"/>
</dbReference>
<reference evidence="9" key="1">
    <citation type="submission" date="2024-04" db="EMBL/GenBank/DDBJ databases">
        <title>Salinicola lusitanus LLJ914,a marine bacterium isolated from the Okinawa Trough.</title>
        <authorList>
            <person name="Li J."/>
        </authorList>
    </citation>
    <scope>NUCLEOTIDE SEQUENCE [LARGE SCALE GENOMIC DNA]</scope>
</reference>
<comment type="caution">
    <text evidence="8">The sequence shown here is derived from an EMBL/GenBank/DDBJ whole genome shotgun (WGS) entry which is preliminary data.</text>
</comment>
<keyword evidence="2" id="KW-0678">Repressor</keyword>
<accession>A0AAW0N252</accession>
<feature type="domain" description="SANT" evidence="7">
    <location>
        <begin position="8"/>
        <end position="60"/>
    </location>
</feature>
<evidence type="ECO:0000256" key="4">
    <source>
        <dbReference type="ARBA" id="ARBA00023163"/>
    </source>
</evidence>
<evidence type="ECO:0000313" key="8">
    <source>
        <dbReference type="EMBL" id="KAK7889736.1"/>
    </source>
</evidence>
<sequence length="255" mass="28768">MNRPLISDEFCGWSEEECRNFEQGYRAYGKNFHIIQANKVRTRSVGECVHYYYMWKKSDRHEYFTQQSTRLTRKKYNLHTMEDGDQDGEVMEMETRGSDLSDSSLGSGQLKNLVPPRLDQDKRDGDLSIGLLNSCSDGHPPRQFGSPNLVPLMDIAQGSLSNSCYLSHQSSSLGFQWGCGSPPSCHGDPTCPCFYQLHVHGDEAFLGGTHDEERARASFQVEFSPQLPSAVTLSHQDCGSLLNMHAVQHHQFLSQ</sequence>
<dbReference type="SMART" id="SM00717">
    <property type="entry name" value="SANT"/>
    <property type="match status" value="1"/>
</dbReference>
<evidence type="ECO:0000256" key="1">
    <source>
        <dbReference type="ARBA" id="ARBA00004123"/>
    </source>
</evidence>
<dbReference type="CDD" id="cd11661">
    <property type="entry name" value="SANT_MTA3_like"/>
    <property type="match status" value="1"/>
</dbReference>